<dbReference type="InParanoid" id="T1G2W8"/>
<dbReference type="EMBL" id="KB096325">
    <property type="protein sequence ID" value="ESO05494.1"/>
    <property type="molecule type" value="Genomic_DNA"/>
</dbReference>
<evidence type="ECO:0000256" key="4">
    <source>
        <dbReference type="PROSITE-ProRule" id="PRU00091"/>
    </source>
</evidence>
<dbReference type="CTD" id="20215416"/>
<evidence type="ECO:0000313" key="7">
    <source>
        <dbReference type="EMBL" id="ESO05494.1"/>
    </source>
</evidence>
<name>T1G2W8_HELRO</name>
<feature type="domain" description="PH" evidence="5">
    <location>
        <begin position="32"/>
        <end position="128"/>
    </location>
</feature>
<dbReference type="PROSITE" id="PS50003">
    <property type="entry name" value="PH_DOMAIN"/>
    <property type="match status" value="1"/>
</dbReference>
<dbReference type="PANTHER" id="PTHR46280:SF3">
    <property type="entry name" value="PLECKSTRIN HOMOLOGY DOMAIN-CONTAINING FAMILY F MEMBER 1 HOMOLOG"/>
    <property type="match status" value="1"/>
</dbReference>
<evidence type="ECO:0000256" key="1">
    <source>
        <dbReference type="ARBA" id="ARBA00022723"/>
    </source>
</evidence>
<dbReference type="OrthoDB" id="70570at2759"/>
<dbReference type="FunFam" id="2.30.29.30:FF:000167">
    <property type="entry name" value="Pleckstrin homology domain-containing family F member 2"/>
    <property type="match status" value="1"/>
</dbReference>
<dbReference type="GO" id="GO:0035091">
    <property type="term" value="F:phosphatidylinositol binding"/>
    <property type="evidence" value="ECO:0000318"/>
    <property type="project" value="GO_Central"/>
</dbReference>
<dbReference type="AlphaFoldDB" id="T1G2W8"/>
<dbReference type="Proteomes" id="UP000015101">
    <property type="component" value="Unassembled WGS sequence"/>
</dbReference>
<dbReference type="InterPro" id="IPR017455">
    <property type="entry name" value="Znf_FYVE-rel"/>
</dbReference>
<dbReference type="InterPro" id="IPR011993">
    <property type="entry name" value="PH-like_dom_sf"/>
</dbReference>
<accession>T1G2W8</accession>
<dbReference type="SMART" id="SM00064">
    <property type="entry name" value="FYVE"/>
    <property type="match status" value="1"/>
</dbReference>
<dbReference type="FunCoup" id="T1G2W8">
    <property type="interactions" value="613"/>
</dbReference>
<evidence type="ECO:0000256" key="2">
    <source>
        <dbReference type="ARBA" id="ARBA00022771"/>
    </source>
</evidence>
<protein>
    <recommendedName>
        <fullName evidence="10">FYVE-type domain-containing protein</fullName>
    </recommendedName>
</protein>
<dbReference type="GO" id="GO:0007032">
    <property type="term" value="P:endosome organization"/>
    <property type="evidence" value="ECO:0000318"/>
    <property type="project" value="GO_Central"/>
</dbReference>
<dbReference type="InterPro" id="IPR000306">
    <property type="entry name" value="Znf_FYVE"/>
</dbReference>
<dbReference type="RefSeq" id="XP_009016127.1">
    <property type="nucleotide sequence ID" value="XM_009017879.1"/>
</dbReference>
<dbReference type="PANTHER" id="PTHR46280">
    <property type="entry name" value="PLECKSTRIN HOMOLOGY DOMAIN-CONTAINING FAMILY F MEMBER 2-RELATED"/>
    <property type="match status" value="1"/>
</dbReference>
<keyword evidence="1" id="KW-0479">Metal-binding</keyword>
<dbReference type="STRING" id="6412.T1G2W8"/>
<dbReference type="Pfam" id="PF00169">
    <property type="entry name" value="PH"/>
    <property type="match status" value="1"/>
</dbReference>
<reference evidence="9" key="1">
    <citation type="submission" date="2012-12" db="EMBL/GenBank/DDBJ databases">
        <authorList>
            <person name="Hellsten U."/>
            <person name="Grimwood J."/>
            <person name="Chapman J.A."/>
            <person name="Shapiro H."/>
            <person name="Aerts A."/>
            <person name="Otillar R.P."/>
            <person name="Terry A.Y."/>
            <person name="Boore J.L."/>
            <person name="Simakov O."/>
            <person name="Marletaz F."/>
            <person name="Cho S.-J."/>
            <person name="Edsinger-Gonzales E."/>
            <person name="Havlak P."/>
            <person name="Kuo D.-H."/>
            <person name="Larsson T."/>
            <person name="Lv J."/>
            <person name="Arendt D."/>
            <person name="Savage R."/>
            <person name="Osoegawa K."/>
            <person name="de Jong P."/>
            <person name="Lindberg D.R."/>
            <person name="Seaver E.C."/>
            <person name="Weisblat D.A."/>
            <person name="Putnam N.H."/>
            <person name="Grigoriev I.V."/>
            <person name="Rokhsar D.S."/>
        </authorList>
    </citation>
    <scope>NUCLEOTIDE SEQUENCE</scope>
</reference>
<dbReference type="KEGG" id="hro:HELRODRAFT_77354"/>
<feature type="domain" description="FYVE-type" evidence="6">
    <location>
        <begin position="150"/>
        <end position="210"/>
    </location>
</feature>
<dbReference type="OMA" id="PVRVCEH"/>
<reference evidence="8" key="3">
    <citation type="submission" date="2015-06" db="UniProtKB">
        <authorList>
            <consortium name="EnsemblMetazoa"/>
        </authorList>
    </citation>
    <scope>IDENTIFICATION</scope>
</reference>
<dbReference type="GeneID" id="20215416"/>
<dbReference type="GO" id="GO:0005769">
    <property type="term" value="C:early endosome"/>
    <property type="evidence" value="ECO:0000318"/>
    <property type="project" value="GO_Central"/>
</dbReference>
<dbReference type="HOGENOM" id="CLU_064864_0_0_1"/>
<dbReference type="Gene3D" id="2.30.29.30">
    <property type="entry name" value="Pleckstrin-homology domain (PH domain)/Phosphotyrosine-binding domain (PTB)"/>
    <property type="match status" value="1"/>
</dbReference>
<dbReference type="EMBL" id="AMQM01003796">
    <property type="status" value="NOT_ANNOTATED_CDS"/>
    <property type="molecule type" value="Genomic_DNA"/>
</dbReference>
<keyword evidence="3" id="KW-0862">Zinc</keyword>
<reference evidence="7 9" key="2">
    <citation type="journal article" date="2013" name="Nature">
        <title>Insights into bilaterian evolution from three spiralian genomes.</title>
        <authorList>
            <person name="Simakov O."/>
            <person name="Marletaz F."/>
            <person name="Cho S.J."/>
            <person name="Edsinger-Gonzales E."/>
            <person name="Havlak P."/>
            <person name="Hellsten U."/>
            <person name="Kuo D.H."/>
            <person name="Larsson T."/>
            <person name="Lv J."/>
            <person name="Arendt D."/>
            <person name="Savage R."/>
            <person name="Osoegawa K."/>
            <person name="de Jong P."/>
            <person name="Grimwood J."/>
            <person name="Chapman J.A."/>
            <person name="Shapiro H."/>
            <person name="Aerts A."/>
            <person name="Otillar R.P."/>
            <person name="Terry A.Y."/>
            <person name="Boore J.L."/>
            <person name="Grigoriev I.V."/>
            <person name="Lindberg D.R."/>
            <person name="Seaver E.C."/>
            <person name="Weisblat D.A."/>
            <person name="Putnam N.H."/>
            <person name="Rokhsar D.S."/>
        </authorList>
    </citation>
    <scope>NUCLEOTIDE SEQUENCE</scope>
</reference>
<keyword evidence="2 4" id="KW-0863">Zinc-finger</keyword>
<proteinExistence type="predicted"/>
<evidence type="ECO:0000259" key="6">
    <source>
        <dbReference type="PROSITE" id="PS50178"/>
    </source>
</evidence>
<organism evidence="8 9">
    <name type="scientific">Helobdella robusta</name>
    <name type="common">Californian leech</name>
    <dbReference type="NCBI Taxonomy" id="6412"/>
    <lineage>
        <taxon>Eukaryota</taxon>
        <taxon>Metazoa</taxon>
        <taxon>Spiralia</taxon>
        <taxon>Lophotrochozoa</taxon>
        <taxon>Annelida</taxon>
        <taxon>Clitellata</taxon>
        <taxon>Hirudinea</taxon>
        <taxon>Rhynchobdellida</taxon>
        <taxon>Glossiphoniidae</taxon>
        <taxon>Helobdella</taxon>
    </lineage>
</organism>
<sequence length="239" mass="27053">RLVNSEANSKRINFVEQCFGVSGQPLAAPRRVLVGEGVLTKMCRKKPKPRQFFLFNDILVYGNIIINKKKYNKQHIINLEDVSLESVPDEGELYNGWQIISPSKSFTVYAATAMEKVEWMAHITRCIQELHKTRGKKSMVTEASPVWVPDNNADVCMRCRKSEFNVINRRHHCRKCGFVCCNDCTNKRWLLPCISTKPVRVCNVCYESLAQAGTSVCVSVCLSVGWLLMIVKVFCASVG</sequence>
<dbReference type="InterPro" id="IPR013083">
    <property type="entry name" value="Znf_RING/FYVE/PHD"/>
</dbReference>
<dbReference type="Pfam" id="PF01363">
    <property type="entry name" value="FYVE"/>
    <property type="match status" value="1"/>
</dbReference>
<gene>
    <name evidence="8" type="primary">20215416</name>
    <name evidence="7" type="ORF">HELRODRAFT_77354</name>
</gene>
<dbReference type="SUPFAM" id="SSF57903">
    <property type="entry name" value="FYVE/PHD zinc finger"/>
    <property type="match status" value="1"/>
</dbReference>
<dbReference type="Gene3D" id="3.30.40.10">
    <property type="entry name" value="Zinc/RING finger domain, C3HC4 (zinc finger)"/>
    <property type="match status" value="1"/>
</dbReference>
<keyword evidence="9" id="KW-1185">Reference proteome</keyword>
<dbReference type="PROSITE" id="PS50178">
    <property type="entry name" value="ZF_FYVE"/>
    <property type="match status" value="1"/>
</dbReference>
<dbReference type="InterPro" id="IPR001849">
    <property type="entry name" value="PH_domain"/>
</dbReference>
<evidence type="ECO:0000313" key="8">
    <source>
        <dbReference type="EnsemblMetazoa" id="HelroP77354"/>
    </source>
</evidence>
<dbReference type="InterPro" id="IPR011011">
    <property type="entry name" value="Znf_FYVE_PHD"/>
</dbReference>
<dbReference type="eggNOG" id="KOG1729">
    <property type="taxonomic scope" value="Eukaryota"/>
</dbReference>
<dbReference type="EnsemblMetazoa" id="HelroT77354">
    <property type="protein sequence ID" value="HelroP77354"/>
    <property type="gene ID" value="HelroG77354"/>
</dbReference>
<evidence type="ECO:0000313" key="9">
    <source>
        <dbReference type="Proteomes" id="UP000015101"/>
    </source>
</evidence>
<evidence type="ECO:0000256" key="3">
    <source>
        <dbReference type="ARBA" id="ARBA00022833"/>
    </source>
</evidence>
<dbReference type="SUPFAM" id="SSF50729">
    <property type="entry name" value="PH domain-like"/>
    <property type="match status" value="1"/>
</dbReference>
<dbReference type="GO" id="GO:0008333">
    <property type="term" value="P:endosome to lysosome transport"/>
    <property type="evidence" value="ECO:0000318"/>
    <property type="project" value="GO_Central"/>
</dbReference>
<dbReference type="InterPro" id="IPR051765">
    <property type="entry name" value="PH_domain-containing_F"/>
</dbReference>
<dbReference type="InterPro" id="IPR037871">
    <property type="entry name" value="PH_Phafin"/>
</dbReference>
<dbReference type="CDD" id="cd01218">
    <property type="entry name" value="PH_Phafin2-like"/>
    <property type="match status" value="1"/>
</dbReference>
<dbReference type="GO" id="GO:0008270">
    <property type="term" value="F:zinc ion binding"/>
    <property type="evidence" value="ECO:0007669"/>
    <property type="project" value="UniProtKB-KW"/>
</dbReference>
<dbReference type="SMART" id="SM00233">
    <property type="entry name" value="PH"/>
    <property type="match status" value="1"/>
</dbReference>
<evidence type="ECO:0008006" key="10">
    <source>
        <dbReference type="Google" id="ProtNLM"/>
    </source>
</evidence>
<evidence type="ECO:0000259" key="5">
    <source>
        <dbReference type="PROSITE" id="PS50003"/>
    </source>
</evidence>